<protein>
    <submittedName>
        <fullName evidence="2">Uncharacterized protein</fullName>
    </submittedName>
</protein>
<name>A0ABD1CS83_CULPP</name>
<dbReference type="EMBL" id="JBEHCU010009797">
    <property type="protein sequence ID" value="KAL1379231.1"/>
    <property type="molecule type" value="Genomic_DNA"/>
</dbReference>
<keyword evidence="3" id="KW-1185">Reference proteome</keyword>
<dbReference type="SUPFAM" id="SSF52087">
    <property type="entry name" value="CRAL/TRIO domain"/>
    <property type="match status" value="1"/>
</dbReference>
<comment type="caution">
    <text evidence="2">The sequence shown here is derived from an EMBL/GenBank/DDBJ whole genome shotgun (WGS) entry which is preliminary data.</text>
</comment>
<dbReference type="AlphaFoldDB" id="A0ABD1CS83"/>
<feature type="non-terminal residue" evidence="2">
    <location>
        <position position="1"/>
    </location>
</feature>
<gene>
    <name evidence="2" type="ORF">pipiens_015055</name>
</gene>
<organism evidence="2 3">
    <name type="scientific">Culex pipiens pipiens</name>
    <name type="common">Northern house mosquito</name>
    <dbReference type="NCBI Taxonomy" id="38569"/>
    <lineage>
        <taxon>Eukaryota</taxon>
        <taxon>Metazoa</taxon>
        <taxon>Ecdysozoa</taxon>
        <taxon>Arthropoda</taxon>
        <taxon>Hexapoda</taxon>
        <taxon>Insecta</taxon>
        <taxon>Pterygota</taxon>
        <taxon>Neoptera</taxon>
        <taxon>Endopterygota</taxon>
        <taxon>Diptera</taxon>
        <taxon>Nematocera</taxon>
        <taxon>Culicoidea</taxon>
        <taxon>Culicidae</taxon>
        <taxon>Culicinae</taxon>
        <taxon>Culicini</taxon>
        <taxon>Culex</taxon>
        <taxon>Culex</taxon>
    </lineage>
</organism>
<sequence length="77" mass="8914">FHSTLEDAMKQLDQSLLPVEYGGVQDARDIVERLRKRLEDGRDTLIQLDELEIDGEPYAAFWNQGQDEDVEFGMEID</sequence>
<dbReference type="Proteomes" id="UP001562425">
    <property type="component" value="Unassembled WGS sequence"/>
</dbReference>
<evidence type="ECO:0000313" key="2">
    <source>
        <dbReference type="EMBL" id="KAL1379231.1"/>
    </source>
</evidence>
<proteinExistence type="predicted"/>
<dbReference type="InterPro" id="IPR036865">
    <property type="entry name" value="CRAL-TRIO_dom_sf"/>
</dbReference>
<reference evidence="2 3" key="1">
    <citation type="submission" date="2024-05" db="EMBL/GenBank/DDBJ databases">
        <title>Culex pipiens pipiens assembly and annotation.</title>
        <authorList>
            <person name="Alout H."/>
            <person name="Durand T."/>
        </authorList>
    </citation>
    <scope>NUCLEOTIDE SEQUENCE [LARGE SCALE GENOMIC DNA]</scope>
    <source>
        <strain evidence="2">HA-2024</strain>
        <tissue evidence="2">Whole body</tissue>
    </source>
</reference>
<keyword evidence="1" id="KW-0175">Coiled coil</keyword>
<accession>A0ABD1CS83</accession>
<evidence type="ECO:0000313" key="3">
    <source>
        <dbReference type="Proteomes" id="UP001562425"/>
    </source>
</evidence>
<evidence type="ECO:0000256" key="1">
    <source>
        <dbReference type="SAM" id="Coils"/>
    </source>
</evidence>
<feature type="coiled-coil region" evidence="1">
    <location>
        <begin position="24"/>
        <end position="51"/>
    </location>
</feature>